<dbReference type="PROSITE" id="PS51015">
    <property type="entry name" value="YDG"/>
    <property type="match status" value="1"/>
</dbReference>
<proteinExistence type="predicted"/>
<evidence type="ECO:0000259" key="1">
    <source>
        <dbReference type="PROSITE" id="PS51015"/>
    </source>
</evidence>
<dbReference type="InterPro" id="IPR029030">
    <property type="entry name" value="Caspase-like_dom_sf"/>
</dbReference>
<dbReference type="InterPro" id="IPR045134">
    <property type="entry name" value="UHRF1/2-like"/>
</dbReference>
<dbReference type="PANTHER" id="PTHR14140:SF27">
    <property type="entry name" value="OS04G0289800 PROTEIN"/>
    <property type="match status" value="1"/>
</dbReference>
<feature type="domain" description="YDG" evidence="1">
    <location>
        <begin position="255"/>
        <end position="399"/>
    </location>
</feature>
<name>A0ABN0WSY4_9ACTN</name>
<accession>A0ABN0WSY4</accession>
<dbReference type="NCBIfam" id="NF047832">
    <property type="entry name" value="caspase_w_EACC1"/>
    <property type="match status" value="1"/>
</dbReference>
<comment type="caution">
    <text evidence="2">The sequence shown here is derived from an EMBL/GenBank/DDBJ whole genome shotgun (WGS) entry which is preliminary data.</text>
</comment>
<dbReference type="Pfam" id="PF00656">
    <property type="entry name" value="Peptidase_C14"/>
    <property type="match status" value="1"/>
</dbReference>
<organism evidence="2 3">
    <name type="scientific">Actinoallomurus spadix</name>
    <dbReference type="NCBI Taxonomy" id="79912"/>
    <lineage>
        <taxon>Bacteria</taxon>
        <taxon>Bacillati</taxon>
        <taxon>Actinomycetota</taxon>
        <taxon>Actinomycetes</taxon>
        <taxon>Streptosporangiales</taxon>
        <taxon>Thermomonosporaceae</taxon>
        <taxon>Actinoallomurus</taxon>
    </lineage>
</organism>
<dbReference type="Pfam" id="PF02182">
    <property type="entry name" value="SAD_SRA"/>
    <property type="match status" value="1"/>
</dbReference>
<dbReference type="InterPro" id="IPR015947">
    <property type="entry name" value="PUA-like_sf"/>
</dbReference>
<dbReference type="InterPro" id="IPR036987">
    <property type="entry name" value="SRA-YDG_sf"/>
</dbReference>
<dbReference type="Proteomes" id="UP001501822">
    <property type="component" value="Unassembled WGS sequence"/>
</dbReference>
<dbReference type="Gene3D" id="2.30.280.10">
    <property type="entry name" value="SRA-YDG"/>
    <property type="match status" value="1"/>
</dbReference>
<evidence type="ECO:0000313" key="2">
    <source>
        <dbReference type="EMBL" id="GAA0345526.1"/>
    </source>
</evidence>
<gene>
    <name evidence="2" type="ORF">GCM10010151_38850</name>
</gene>
<dbReference type="RefSeq" id="WP_308206169.1">
    <property type="nucleotide sequence ID" value="NZ_BAAABM010000037.1"/>
</dbReference>
<dbReference type="PANTHER" id="PTHR14140">
    <property type="entry name" value="E3 UBIQUITIN-PROTEIN LIGASE UHRF-RELATED"/>
    <property type="match status" value="1"/>
</dbReference>
<dbReference type="InterPro" id="IPR003105">
    <property type="entry name" value="SRA_YDG"/>
</dbReference>
<sequence length="536" mass="58743">MTLPSGAKSRAVLVGVSEYSILGSLPSTSNNIDSLQRVFCSQGIWGLPPQNCKLVRDPLTNPEMLDPLREAAHEATDTLIFYFAGHGFIDQKGQLHLALCDSDSQRPYTAVSYDHVRDLLLEGRAKRTIVILDCCYSGRAIGAMSDSVGAVVDLADIDGAYILAATSADKQAIAPLDGDLTAFTGELIKLIDAGVPNGPEEITLDDIYSHLRDSMRSKGLPLPRKRSYNQIGQLPLVKNQGIKKNSRVSIAAFGHQYRGIEVGAVFPDRRSLYDAHIHRQLRAGICGSAARGGAESIVVSGGYKDDQDFGSVIIYTGHGGRDQDTKQQVKDQDPTDPGNAALLRNIVTGLPVRVIRGAGGDPNHSPPVGFRYDGLFSVGEYWTTKGLDGFRVLQFRLEQLQSDGGIGRSRNVAPNQWELVSNDVYQDRRIAESVMRVHDYECQVCGIFLEIPGGMRFAQTLHLRGLSAPHHGPDIAENILCLCPNHRMLISLGSFVINDNYAVIDEDGEVVGDLRVKRNHRVGLEYIRYHRALHRP</sequence>
<dbReference type="SMART" id="SM00466">
    <property type="entry name" value="SRA"/>
    <property type="match status" value="1"/>
</dbReference>
<dbReference type="SUPFAM" id="SSF88697">
    <property type="entry name" value="PUA domain-like"/>
    <property type="match status" value="1"/>
</dbReference>
<dbReference type="InterPro" id="IPR011600">
    <property type="entry name" value="Pept_C14_caspase"/>
</dbReference>
<dbReference type="Gene3D" id="3.40.50.1460">
    <property type="match status" value="1"/>
</dbReference>
<keyword evidence="3" id="KW-1185">Reference proteome</keyword>
<reference evidence="2 3" key="1">
    <citation type="journal article" date="2019" name="Int. J. Syst. Evol. Microbiol.">
        <title>The Global Catalogue of Microorganisms (GCM) 10K type strain sequencing project: providing services to taxonomists for standard genome sequencing and annotation.</title>
        <authorList>
            <consortium name="The Broad Institute Genomics Platform"/>
            <consortium name="The Broad Institute Genome Sequencing Center for Infectious Disease"/>
            <person name="Wu L."/>
            <person name="Ma J."/>
        </authorList>
    </citation>
    <scope>NUCLEOTIDE SEQUENCE [LARGE SCALE GENOMIC DNA]</scope>
    <source>
        <strain evidence="2 3">JCM 3146</strain>
    </source>
</reference>
<protein>
    <recommendedName>
        <fullName evidence="1">YDG domain-containing protein</fullName>
    </recommendedName>
</protein>
<dbReference type="EMBL" id="BAAABM010000037">
    <property type="protein sequence ID" value="GAA0345526.1"/>
    <property type="molecule type" value="Genomic_DNA"/>
</dbReference>
<evidence type="ECO:0000313" key="3">
    <source>
        <dbReference type="Proteomes" id="UP001501822"/>
    </source>
</evidence>
<dbReference type="SUPFAM" id="SSF52129">
    <property type="entry name" value="Caspase-like"/>
    <property type="match status" value="1"/>
</dbReference>